<evidence type="ECO:0000313" key="2">
    <source>
        <dbReference type="Proteomes" id="UP001446871"/>
    </source>
</evidence>
<reference evidence="1 2" key="1">
    <citation type="submission" date="2023-01" db="EMBL/GenBank/DDBJ databases">
        <title>Analysis of 21 Apiospora genomes using comparative genomics revels a genus with tremendous synthesis potential of carbohydrate active enzymes and secondary metabolites.</title>
        <authorList>
            <person name="Sorensen T."/>
        </authorList>
    </citation>
    <scope>NUCLEOTIDE SEQUENCE [LARGE SCALE GENOMIC DNA]</scope>
    <source>
        <strain evidence="1 2">CBS 83171</strain>
    </source>
</reference>
<comment type="caution">
    <text evidence="1">The sequence shown here is derived from an EMBL/GenBank/DDBJ whole genome shotgun (WGS) entry which is preliminary data.</text>
</comment>
<protein>
    <submittedName>
        <fullName evidence="1">Ubiquitin-like protein</fullName>
    </submittedName>
</protein>
<evidence type="ECO:0000313" key="1">
    <source>
        <dbReference type="EMBL" id="KAK8057227.1"/>
    </source>
</evidence>
<dbReference type="Proteomes" id="UP001446871">
    <property type="component" value="Unassembled WGS sequence"/>
</dbReference>
<dbReference type="EMBL" id="JAQQWM010000007">
    <property type="protein sequence ID" value="KAK8057227.1"/>
    <property type="molecule type" value="Genomic_DNA"/>
</dbReference>
<gene>
    <name evidence="1" type="ORF">PG996_011164</name>
</gene>
<proteinExistence type="predicted"/>
<keyword evidence="2" id="KW-1185">Reference proteome</keyword>
<sequence length="171" mass="19113">MRTDTMPFNQAPDVIQQLREELATVLEKLLGIRPEFHEGLAIGNYPKMKMNWHSDGEKGLAPRLLLPLLGCLVPADEIAIRMFMAEYGESDAEATSDAQITFEVKTSGDRNHTITMAETTSVKDLDLKTNRCAVRVPSCFRFLAHREQCGTAKCLRVALAMAHPDPEPYSH</sequence>
<name>A0ABR1UE89_9PEZI</name>
<organism evidence="1 2">
    <name type="scientific">Apiospora saccharicola</name>
    <dbReference type="NCBI Taxonomy" id="335842"/>
    <lineage>
        <taxon>Eukaryota</taxon>
        <taxon>Fungi</taxon>
        <taxon>Dikarya</taxon>
        <taxon>Ascomycota</taxon>
        <taxon>Pezizomycotina</taxon>
        <taxon>Sordariomycetes</taxon>
        <taxon>Xylariomycetidae</taxon>
        <taxon>Amphisphaeriales</taxon>
        <taxon>Apiosporaceae</taxon>
        <taxon>Apiospora</taxon>
    </lineage>
</organism>
<accession>A0ABR1UE89</accession>